<evidence type="ECO:0000313" key="2">
    <source>
        <dbReference type="EMBL" id="KKK38907.1"/>
    </source>
</evidence>
<reference evidence="2 3" key="1">
    <citation type="submission" date="2015-04" db="EMBL/GenBank/DDBJ databases">
        <title>Taxonomic description and genome sequence of Bacillus campisalis sp. nov., a novel member of the genus Bacillus isolated from solar saltern.</title>
        <authorList>
            <person name="Mathan Kumar R."/>
            <person name="Kaur G."/>
            <person name="Kumar A."/>
            <person name="Singh N.K."/>
            <person name="Kaur N."/>
            <person name="Kumar N."/>
            <person name="Mayilraj S."/>
        </authorList>
    </citation>
    <scope>NUCLEOTIDE SEQUENCE [LARGE SCALE GENOMIC DNA]</scope>
    <source>
        <strain evidence="2 3">SA2-6</strain>
    </source>
</reference>
<evidence type="ECO:0000313" key="3">
    <source>
        <dbReference type="Proteomes" id="UP000034166"/>
    </source>
</evidence>
<dbReference type="PATRIC" id="fig|1408103.3.peg.1359"/>
<dbReference type="Proteomes" id="UP000034166">
    <property type="component" value="Unassembled WGS sequence"/>
</dbReference>
<keyword evidence="1" id="KW-1133">Transmembrane helix</keyword>
<organism evidence="2 3">
    <name type="scientific">Mesobacillus campisalis</name>
    <dbReference type="NCBI Taxonomy" id="1408103"/>
    <lineage>
        <taxon>Bacteria</taxon>
        <taxon>Bacillati</taxon>
        <taxon>Bacillota</taxon>
        <taxon>Bacilli</taxon>
        <taxon>Bacillales</taxon>
        <taxon>Bacillaceae</taxon>
        <taxon>Mesobacillus</taxon>
    </lineage>
</organism>
<dbReference type="AlphaFoldDB" id="A0A0M2T0Z8"/>
<protein>
    <submittedName>
        <fullName evidence="2">Uncharacterized protein</fullName>
    </submittedName>
</protein>
<keyword evidence="3" id="KW-1185">Reference proteome</keyword>
<feature type="transmembrane region" description="Helical" evidence="1">
    <location>
        <begin position="114"/>
        <end position="133"/>
    </location>
</feature>
<dbReference type="RefSeq" id="WP_046522841.1">
    <property type="nucleotide sequence ID" value="NZ_LAYY01000005.1"/>
</dbReference>
<proteinExistence type="predicted"/>
<sequence>MEILALVALGLILLCAVVSAAITLNKSLQYAEEGSFIKAVDYFVATVLALIIVYLFFFYLIGPIELQWIINLVALSFTISKVLIALLNLYFKNKELKNMEQQKDPDLIGKPFKFYLYIQLFTFLTAILVLLFNQDYLKGDHVDDTIWFINLIWLFIMFSVVSRIVKKFYTKMKN</sequence>
<gene>
    <name evidence="2" type="ORF">WQ57_06035</name>
</gene>
<dbReference type="EMBL" id="LAYY01000005">
    <property type="protein sequence ID" value="KKK38907.1"/>
    <property type="molecule type" value="Genomic_DNA"/>
</dbReference>
<dbReference type="Gene3D" id="1.20.1740.10">
    <property type="entry name" value="Amino acid/polyamine transporter I"/>
    <property type="match status" value="1"/>
</dbReference>
<feature type="transmembrane region" description="Helical" evidence="1">
    <location>
        <begin position="36"/>
        <end position="61"/>
    </location>
</feature>
<comment type="caution">
    <text evidence="2">The sequence shown here is derived from an EMBL/GenBank/DDBJ whole genome shotgun (WGS) entry which is preliminary data.</text>
</comment>
<accession>A0A0M2T0Z8</accession>
<feature type="transmembrane region" description="Helical" evidence="1">
    <location>
        <begin position="68"/>
        <end position="91"/>
    </location>
</feature>
<evidence type="ECO:0000256" key="1">
    <source>
        <dbReference type="SAM" id="Phobius"/>
    </source>
</evidence>
<name>A0A0M2T0Z8_9BACI</name>
<feature type="transmembrane region" description="Helical" evidence="1">
    <location>
        <begin position="145"/>
        <end position="165"/>
    </location>
</feature>
<keyword evidence="1" id="KW-0472">Membrane</keyword>
<keyword evidence="1" id="KW-0812">Transmembrane</keyword>